<dbReference type="Pfam" id="PF01156">
    <property type="entry name" value="IU_nuc_hydro"/>
    <property type="match status" value="1"/>
</dbReference>
<proteinExistence type="inferred from homology"/>
<evidence type="ECO:0000259" key="2">
    <source>
        <dbReference type="Pfam" id="PF01156"/>
    </source>
</evidence>
<dbReference type="Proteomes" id="UP000323011">
    <property type="component" value="Unassembled WGS sequence"/>
</dbReference>
<evidence type="ECO:0000313" key="6">
    <source>
        <dbReference type="EMBL" id="KAA0171425.1"/>
    </source>
</evidence>
<dbReference type="PANTHER" id="PTHR46190">
    <property type="entry name" value="SI:CH211-201H21.5-RELATED"/>
    <property type="match status" value="1"/>
</dbReference>
<dbReference type="GO" id="GO:0016799">
    <property type="term" value="F:hydrolase activity, hydrolyzing N-glycosyl compounds"/>
    <property type="evidence" value="ECO:0007669"/>
    <property type="project" value="InterPro"/>
</dbReference>
<gene>
    <name evidence="6" type="ORF">FNF27_06335</name>
    <name evidence="5" type="ORF">FNF28_03976</name>
    <name evidence="3" type="ORF">FNF29_07769</name>
    <name evidence="4" type="ORF">FNF31_03001</name>
</gene>
<dbReference type="Proteomes" id="UP000325113">
    <property type="component" value="Unassembled WGS sequence"/>
</dbReference>
<sequence>MAAHSDASERPRVCVLDVDAGVDDAQAIVAVVLSPEARAGKLVVAAITCVTGNVPADEVLLNVKAVLAACGPEAEAIPVFAGAARPLVADYEDARYWHGEDGLGGARAKWTPTASAVAVSGTETAPAALWRLAQEHEGRLELLALGPLTNVAVACLLYPRLPRLLRRAVVMGGTSRMTGNLGAALEYNFAADPEAAASALSPQALGGGVGGEALSASDEDAFLSAGRRPVEVVAWEASLDAALPVDWCRGGDWLGAPDSTAAEMLRDASELVLSRLEEGGETTYPCADAVAAAVLLRPEATVTGAVVRAAKVETSPGLCRGALVLDHRPSHVPPGDRAEAGPATGATIDRPGAKAWRPEAGWGVCEVATGLSTAAVQAMLADSVKP</sequence>
<dbReference type="Proteomes" id="UP000322899">
    <property type="component" value="Unassembled WGS sequence"/>
</dbReference>
<evidence type="ECO:0000313" key="10">
    <source>
        <dbReference type="Proteomes" id="UP000325113"/>
    </source>
</evidence>
<keyword evidence="8" id="KW-1185">Reference proteome</keyword>
<dbReference type="PANTHER" id="PTHR46190:SF1">
    <property type="entry name" value="SI:CH211-201H21.5"/>
    <property type="match status" value="1"/>
</dbReference>
<evidence type="ECO:0000313" key="4">
    <source>
        <dbReference type="EMBL" id="KAA0162945.1"/>
    </source>
</evidence>
<evidence type="ECO:0000313" key="9">
    <source>
        <dbReference type="Proteomes" id="UP000324907"/>
    </source>
</evidence>
<evidence type="ECO:0000256" key="1">
    <source>
        <dbReference type="ARBA" id="ARBA00009176"/>
    </source>
</evidence>
<name>A0A5A8E0Y6_CAFRO</name>
<dbReference type="OMA" id="MIVPTWG"/>
<evidence type="ECO:0000313" key="8">
    <source>
        <dbReference type="Proteomes" id="UP000323011"/>
    </source>
</evidence>
<comment type="caution">
    <text evidence="6">The sequence shown here is derived from an EMBL/GenBank/DDBJ whole genome shotgun (WGS) entry which is preliminary data.</text>
</comment>
<feature type="domain" description="Inosine/uridine-preferring nucleoside hydrolase" evidence="2">
    <location>
        <begin position="15"/>
        <end position="330"/>
    </location>
</feature>
<comment type="similarity">
    <text evidence="1">Belongs to the IUNH family.</text>
</comment>
<dbReference type="Gene3D" id="3.90.245.10">
    <property type="entry name" value="Ribonucleoside hydrolase-like"/>
    <property type="match status" value="1"/>
</dbReference>
<evidence type="ECO:0000313" key="7">
    <source>
        <dbReference type="Proteomes" id="UP000322899"/>
    </source>
</evidence>
<dbReference type="InterPro" id="IPR036452">
    <property type="entry name" value="Ribo_hydro-like"/>
</dbReference>
<dbReference type="EMBL" id="VLTM01000024">
    <property type="protein sequence ID" value="KAA0162945.1"/>
    <property type="molecule type" value="Genomic_DNA"/>
</dbReference>
<dbReference type="InterPro" id="IPR052775">
    <property type="entry name" value="IUN_hydrolase"/>
</dbReference>
<reference evidence="7 8" key="1">
    <citation type="submission" date="2019-07" db="EMBL/GenBank/DDBJ databases">
        <title>Genomes of Cafeteria roenbergensis.</title>
        <authorList>
            <person name="Fischer M.G."/>
            <person name="Hackl T."/>
            <person name="Roman M."/>
        </authorList>
    </citation>
    <scope>NUCLEOTIDE SEQUENCE [LARGE SCALE GENOMIC DNA]</scope>
    <source>
        <strain evidence="3 8">BVI</strain>
        <strain evidence="4 10">Cflag</strain>
        <strain evidence="6 7">E4-10P</strain>
        <strain evidence="5 9">RCC970-E3</strain>
    </source>
</reference>
<organism evidence="6 7">
    <name type="scientific">Cafeteria roenbergensis</name>
    <name type="common">Marine flagellate</name>
    <dbReference type="NCBI Taxonomy" id="33653"/>
    <lineage>
        <taxon>Eukaryota</taxon>
        <taxon>Sar</taxon>
        <taxon>Stramenopiles</taxon>
        <taxon>Bigyra</taxon>
        <taxon>Opalozoa</taxon>
        <taxon>Bicosoecida</taxon>
        <taxon>Cafeteriaceae</taxon>
        <taxon>Cafeteria</taxon>
    </lineage>
</organism>
<dbReference type="EMBL" id="VLTL01000059">
    <property type="protein sequence ID" value="KAA0164163.1"/>
    <property type="molecule type" value="Genomic_DNA"/>
</dbReference>
<accession>A0A5A8E0Y6</accession>
<dbReference type="Proteomes" id="UP000324907">
    <property type="component" value="Unassembled WGS sequence"/>
</dbReference>
<evidence type="ECO:0000313" key="3">
    <source>
        <dbReference type="EMBL" id="KAA0146888.1"/>
    </source>
</evidence>
<dbReference type="EMBL" id="VLTO01000054">
    <property type="protein sequence ID" value="KAA0171425.1"/>
    <property type="molecule type" value="Genomic_DNA"/>
</dbReference>
<dbReference type="SUPFAM" id="SSF53590">
    <property type="entry name" value="Nucleoside hydrolase"/>
    <property type="match status" value="1"/>
</dbReference>
<protein>
    <recommendedName>
        <fullName evidence="2">Inosine/uridine-preferring nucleoside hydrolase domain-containing protein</fullName>
    </recommendedName>
</protein>
<dbReference type="AlphaFoldDB" id="A0A5A8E0Y6"/>
<dbReference type="InterPro" id="IPR001910">
    <property type="entry name" value="Inosine/uridine_hydrolase_dom"/>
</dbReference>
<dbReference type="EMBL" id="VLTN01000076">
    <property type="protein sequence ID" value="KAA0146888.1"/>
    <property type="molecule type" value="Genomic_DNA"/>
</dbReference>
<dbReference type="OrthoDB" id="186496at2759"/>
<evidence type="ECO:0000313" key="5">
    <source>
        <dbReference type="EMBL" id="KAA0164163.1"/>
    </source>
</evidence>